<evidence type="ECO:0000256" key="1">
    <source>
        <dbReference type="ARBA" id="ARBA00002254"/>
    </source>
</evidence>
<dbReference type="GO" id="GO:0006935">
    <property type="term" value="P:chemotaxis"/>
    <property type="evidence" value="ECO:0007669"/>
    <property type="project" value="UniProtKB-KW"/>
</dbReference>
<comment type="similarity">
    <text evidence="3 10">Belongs to the FliL family.</text>
</comment>
<dbReference type="Proteomes" id="UP000265431">
    <property type="component" value="Unassembled WGS sequence"/>
</dbReference>
<keyword evidence="6 10" id="KW-0812">Transmembrane</keyword>
<protein>
    <recommendedName>
        <fullName evidence="10">Flagellar protein FliL</fullName>
    </recommendedName>
</protein>
<dbReference type="GO" id="GO:0071973">
    <property type="term" value="P:bacterial-type flagellum-dependent cell motility"/>
    <property type="evidence" value="ECO:0007669"/>
    <property type="project" value="InterPro"/>
</dbReference>
<dbReference type="InterPro" id="IPR005503">
    <property type="entry name" value="FliL"/>
</dbReference>
<dbReference type="AlphaFoldDB" id="A0A399QXQ3"/>
<reference evidence="11 12" key="1">
    <citation type="submission" date="2018-08" db="EMBL/GenBank/DDBJ databases">
        <title>Henriciella mobilis sp. nov., isolated from seawater.</title>
        <authorList>
            <person name="Cheng H."/>
            <person name="Wu Y.-H."/>
            <person name="Xu X.-W."/>
            <person name="Guo L.-L."/>
        </authorList>
    </citation>
    <scope>NUCLEOTIDE SEQUENCE [LARGE SCALE GENOMIC DNA]</scope>
    <source>
        <strain evidence="11 12">CCUG66934</strain>
    </source>
</reference>
<keyword evidence="5 10" id="KW-0145">Chemotaxis</keyword>
<keyword evidence="7 10" id="KW-0283">Flagellar rotation</keyword>
<name>A0A399QXQ3_9PROT</name>
<evidence type="ECO:0000256" key="5">
    <source>
        <dbReference type="ARBA" id="ARBA00022500"/>
    </source>
</evidence>
<proteinExistence type="inferred from homology"/>
<keyword evidence="12" id="KW-1185">Reference proteome</keyword>
<keyword evidence="10" id="KW-0997">Cell inner membrane</keyword>
<evidence type="ECO:0000256" key="7">
    <source>
        <dbReference type="ARBA" id="ARBA00022779"/>
    </source>
</evidence>
<accession>A0A399QXQ3</accession>
<keyword evidence="8 10" id="KW-1133">Transmembrane helix</keyword>
<comment type="caution">
    <text evidence="11">The sequence shown here is derived from an EMBL/GenBank/DDBJ whole genome shotgun (WGS) entry which is preliminary data.</text>
</comment>
<evidence type="ECO:0000256" key="8">
    <source>
        <dbReference type="ARBA" id="ARBA00022989"/>
    </source>
</evidence>
<dbReference type="EMBL" id="QWGB01000005">
    <property type="protein sequence ID" value="RIJ23720.1"/>
    <property type="molecule type" value="Genomic_DNA"/>
</dbReference>
<dbReference type="Pfam" id="PF03748">
    <property type="entry name" value="FliL"/>
    <property type="match status" value="1"/>
</dbReference>
<evidence type="ECO:0000256" key="2">
    <source>
        <dbReference type="ARBA" id="ARBA00004162"/>
    </source>
</evidence>
<organism evidence="11 12">
    <name type="scientific">Henriciella barbarensis</name>
    <dbReference type="NCBI Taxonomy" id="86342"/>
    <lineage>
        <taxon>Bacteria</taxon>
        <taxon>Pseudomonadati</taxon>
        <taxon>Pseudomonadota</taxon>
        <taxon>Alphaproteobacteria</taxon>
        <taxon>Hyphomonadales</taxon>
        <taxon>Hyphomonadaceae</taxon>
        <taxon>Henriciella</taxon>
    </lineage>
</organism>
<evidence type="ECO:0000256" key="4">
    <source>
        <dbReference type="ARBA" id="ARBA00022475"/>
    </source>
</evidence>
<sequence length="201" mass="20887">MINISGEIINASFTGDLLKQPCGMMHCREGQMAANNANNPNADDAAPAEGGGNLLVNSAIIAVICGAAAFGVVYFLAPTGQAESAACVASAGASGPPPLASADTGYVELEDMLITVGDGTNARYVKVNAVVMTPAAEVEAVQAASPMLQDAFLTYLRAIDVSDFEAEAFYPDLKEQLSRRAELVLGADRARGVLITEFMLR</sequence>
<evidence type="ECO:0000313" key="12">
    <source>
        <dbReference type="Proteomes" id="UP000265431"/>
    </source>
</evidence>
<evidence type="ECO:0000256" key="6">
    <source>
        <dbReference type="ARBA" id="ARBA00022692"/>
    </source>
</evidence>
<comment type="subcellular location">
    <subcellularLocation>
        <location evidence="10">Cell inner membrane</location>
    </subcellularLocation>
    <subcellularLocation>
        <location evidence="2">Cell membrane</location>
        <topology evidence="2">Single-pass membrane protein</topology>
    </subcellularLocation>
</comment>
<evidence type="ECO:0000256" key="3">
    <source>
        <dbReference type="ARBA" id="ARBA00008281"/>
    </source>
</evidence>
<comment type="function">
    <text evidence="1 10">Controls the rotational direction of flagella during chemotaxis.</text>
</comment>
<dbReference type="OrthoDB" id="7619358at2"/>
<keyword evidence="4" id="KW-1003">Cell membrane</keyword>
<evidence type="ECO:0000313" key="11">
    <source>
        <dbReference type="EMBL" id="RIJ23720.1"/>
    </source>
</evidence>
<evidence type="ECO:0000256" key="9">
    <source>
        <dbReference type="ARBA" id="ARBA00023136"/>
    </source>
</evidence>
<dbReference type="GO" id="GO:0005886">
    <property type="term" value="C:plasma membrane"/>
    <property type="evidence" value="ECO:0007669"/>
    <property type="project" value="UniProtKB-SubCell"/>
</dbReference>
<gene>
    <name evidence="11" type="ORF">D1224_05520</name>
</gene>
<keyword evidence="9 10" id="KW-0472">Membrane</keyword>
<feature type="transmembrane region" description="Helical" evidence="10">
    <location>
        <begin position="54"/>
        <end position="76"/>
    </location>
</feature>
<evidence type="ECO:0000256" key="10">
    <source>
        <dbReference type="RuleBase" id="RU364125"/>
    </source>
</evidence>
<dbReference type="GO" id="GO:0009425">
    <property type="term" value="C:bacterial-type flagellum basal body"/>
    <property type="evidence" value="ECO:0007669"/>
    <property type="project" value="InterPro"/>
</dbReference>